<evidence type="ECO:0000256" key="4">
    <source>
        <dbReference type="ARBA" id="ARBA00023136"/>
    </source>
</evidence>
<dbReference type="InterPro" id="IPR020846">
    <property type="entry name" value="MFS_dom"/>
</dbReference>
<dbReference type="EMBL" id="JACMRX010000002">
    <property type="protein sequence ID" value="KAF7994500.1"/>
    <property type="molecule type" value="Genomic_DNA"/>
</dbReference>
<feature type="transmembrane region" description="Helical" evidence="6">
    <location>
        <begin position="501"/>
        <end position="523"/>
    </location>
</feature>
<evidence type="ECO:0000313" key="9">
    <source>
        <dbReference type="Proteomes" id="UP000639338"/>
    </source>
</evidence>
<keyword evidence="3 6" id="KW-1133">Transmembrane helix</keyword>
<comment type="caution">
    <text evidence="8">The sequence shown here is derived from an EMBL/GenBank/DDBJ whole genome shotgun (WGS) entry which is preliminary data.</text>
</comment>
<keyword evidence="4 6" id="KW-0472">Membrane</keyword>
<dbReference type="SUPFAM" id="SSF103473">
    <property type="entry name" value="MFS general substrate transporter"/>
    <property type="match status" value="1"/>
</dbReference>
<feature type="transmembrane region" description="Helical" evidence="6">
    <location>
        <begin position="412"/>
        <end position="433"/>
    </location>
</feature>
<name>A0A834XW24_APHGI</name>
<dbReference type="OrthoDB" id="3936150at2759"/>
<feature type="region of interest" description="Disordered" evidence="5">
    <location>
        <begin position="642"/>
        <end position="665"/>
    </location>
</feature>
<feature type="transmembrane region" description="Helical" evidence="6">
    <location>
        <begin position="383"/>
        <end position="400"/>
    </location>
</feature>
<keyword evidence="9" id="KW-1185">Reference proteome</keyword>
<evidence type="ECO:0000256" key="2">
    <source>
        <dbReference type="ARBA" id="ARBA00022692"/>
    </source>
</evidence>
<gene>
    <name evidence="8" type="ORF">HCN44_003972</name>
</gene>
<dbReference type="InterPro" id="IPR036259">
    <property type="entry name" value="MFS_trans_sf"/>
</dbReference>
<dbReference type="CDD" id="cd17317">
    <property type="entry name" value="MFS_SLC22"/>
    <property type="match status" value="1"/>
</dbReference>
<dbReference type="PROSITE" id="PS50850">
    <property type="entry name" value="MFS"/>
    <property type="match status" value="1"/>
</dbReference>
<feature type="transmembrane region" description="Helical" evidence="6">
    <location>
        <begin position="249"/>
        <end position="272"/>
    </location>
</feature>
<dbReference type="AlphaFoldDB" id="A0A834XW24"/>
<evidence type="ECO:0000256" key="6">
    <source>
        <dbReference type="SAM" id="Phobius"/>
    </source>
</evidence>
<evidence type="ECO:0000256" key="3">
    <source>
        <dbReference type="ARBA" id="ARBA00022989"/>
    </source>
</evidence>
<feature type="compositionally biased region" description="Basic and acidic residues" evidence="5">
    <location>
        <begin position="653"/>
        <end position="665"/>
    </location>
</feature>
<evidence type="ECO:0000256" key="5">
    <source>
        <dbReference type="SAM" id="MobiDB-lite"/>
    </source>
</evidence>
<feature type="domain" description="Major facilitator superfamily (MFS) profile" evidence="7">
    <location>
        <begin position="99"/>
        <end position="553"/>
    </location>
</feature>
<feature type="transmembrane region" description="Helical" evidence="6">
    <location>
        <begin position="466"/>
        <end position="489"/>
    </location>
</feature>
<feature type="transmembrane region" description="Helical" evidence="6">
    <location>
        <begin position="22"/>
        <end position="45"/>
    </location>
</feature>
<dbReference type="Gene3D" id="1.20.1250.20">
    <property type="entry name" value="MFS general substrate transporter like domains"/>
    <property type="match status" value="1"/>
</dbReference>
<feature type="transmembrane region" description="Helical" evidence="6">
    <location>
        <begin position="215"/>
        <end position="237"/>
    </location>
</feature>
<dbReference type="InterPro" id="IPR005828">
    <property type="entry name" value="MFS_sugar_transport-like"/>
</dbReference>
<evidence type="ECO:0000313" key="8">
    <source>
        <dbReference type="EMBL" id="KAF7994500.1"/>
    </source>
</evidence>
<dbReference type="Proteomes" id="UP000639338">
    <property type="component" value="Unassembled WGS sequence"/>
</dbReference>
<sequence>MSSIDFDEVLVHVGEKGRYQNIMYYLLCIPATLPAAFLAFSQVFVSASPEHWCKIPELENMTSLMSVEEKKALSLPYTIKTDGRRQYSRCYMYDVNYTSILEGWLQRGFTTLDDGTKIPPTPISSTDWPETKCLHGWIYDKRDYDSTLVTELDLVCDNSWLPSTSTTFFYVGSLFGNVVFGWIADKWGRRTAFFAILFLEVIFSIATSFSPNYVVYTALRTINGLFFPAIYQIPFILALEMMGPRYRTFAGMVICMFFATAMCLLALLGYLLRNWYSLSLATSVPFILLFSYWWIIPESPRWLLSKNRIDEAEVIVQNMARVNGKIVPTNFLRKMEMDSLKKQGISCNGRNTDIFGITSDQRPPPQSATPMDIMRNPNIRKKFFILAFDWVANAVVYNGLSYNTTNLGVSDYLAFFIGGIVEIPSYVITWYAMDRLGRRWVLCLTMLLGGVACVSCMFVPEDAVWVTVSLAMIGKFGIAASFAVFYVFVGELLPTVLRSQAMGIASFIAGIGLLTFPYIVHLAEYSRELPLIVMGSLSVAGALTSVFLPETLNIHLPQTIEEGELFGADFKLFSCPTRPNRSKIKTRRRESFPLKYLVNGRPGNRSNVVKSSISESTTQETSELATCLLPLTKEDEIISLNNSKDEEDVVNEQQHKENDKKNNSHDVFVDFCHN</sequence>
<dbReference type="GO" id="GO:0022857">
    <property type="term" value="F:transmembrane transporter activity"/>
    <property type="evidence" value="ECO:0007669"/>
    <property type="project" value="InterPro"/>
</dbReference>
<evidence type="ECO:0000256" key="1">
    <source>
        <dbReference type="ARBA" id="ARBA00004141"/>
    </source>
</evidence>
<feature type="transmembrane region" description="Helical" evidence="6">
    <location>
        <begin position="167"/>
        <end position="184"/>
    </location>
</feature>
<dbReference type="Pfam" id="PF00083">
    <property type="entry name" value="Sugar_tr"/>
    <property type="match status" value="1"/>
</dbReference>
<proteinExistence type="predicted"/>
<comment type="subcellular location">
    <subcellularLocation>
        <location evidence="1">Membrane</location>
        <topology evidence="1">Multi-pass membrane protein</topology>
    </subcellularLocation>
</comment>
<dbReference type="PANTHER" id="PTHR24064">
    <property type="entry name" value="SOLUTE CARRIER FAMILY 22 MEMBER"/>
    <property type="match status" value="1"/>
</dbReference>
<accession>A0A834XW24</accession>
<evidence type="ECO:0000259" key="7">
    <source>
        <dbReference type="PROSITE" id="PS50850"/>
    </source>
</evidence>
<feature type="transmembrane region" description="Helical" evidence="6">
    <location>
        <begin position="440"/>
        <end position="460"/>
    </location>
</feature>
<keyword evidence="2 6" id="KW-0812">Transmembrane</keyword>
<feature type="transmembrane region" description="Helical" evidence="6">
    <location>
        <begin position="278"/>
        <end position="296"/>
    </location>
</feature>
<protein>
    <recommendedName>
        <fullName evidence="7">Major facilitator superfamily (MFS) profile domain-containing protein</fullName>
    </recommendedName>
</protein>
<dbReference type="GO" id="GO:0016020">
    <property type="term" value="C:membrane"/>
    <property type="evidence" value="ECO:0007669"/>
    <property type="project" value="UniProtKB-SubCell"/>
</dbReference>
<organism evidence="8 9">
    <name type="scientific">Aphidius gifuensis</name>
    <name type="common">Parasitoid wasp</name>
    <dbReference type="NCBI Taxonomy" id="684658"/>
    <lineage>
        <taxon>Eukaryota</taxon>
        <taxon>Metazoa</taxon>
        <taxon>Ecdysozoa</taxon>
        <taxon>Arthropoda</taxon>
        <taxon>Hexapoda</taxon>
        <taxon>Insecta</taxon>
        <taxon>Pterygota</taxon>
        <taxon>Neoptera</taxon>
        <taxon>Endopterygota</taxon>
        <taxon>Hymenoptera</taxon>
        <taxon>Apocrita</taxon>
        <taxon>Ichneumonoidea</taxon>
        <taxon>Braconidae</taxon>
        <taxon>Aphidiinae</taxon>
        <taxon>Aphidius</taxon>
    </lineage>
</organism>
<feature type="transmembrane region" description="Helical" evidence="6">
    <location>
        <begin position="191"/>
        <end position="209"/>
    </location>
</feature>
<reference evidence="8 9" key="1">
    <citation type="submission" date="2020-08" db="EMBL/GenBank/DDBJ databases">
        <title>Aphidius gifuensis genome sequencing and assembly.</title>
        <authorList>
            <person name="Du Z."/>
        </authorList>
    </citation>
    <scope>NUCLEOTIDE SEQUENCE [LARGE SCALE GENOMIC DNA]</scope>
    <source>
        <strain evidence="8">YNYX2018</strain>
        <tissue evidence="8">Adults</tissue>
    </source>
</reference>